<dbReference type="RefSeq" id="WP_289165979.1">
    <property type="nucleotide sequence ID" value="NZ_JASZZN010000020.1"/>
</dbReference>
<sequence>MHAQDPYTDSDGKPKLRPSVTGFIDVLGFSQLSKTLSAPEESQAILNRVASAIQKSRAMVRESFAHHSMAGPNCWALKFFSDNLVFGFPTDGASVTKYDATQIAVHCVQHYQLHMALHGFFVRGALSLGPICISDEIIFGPALIESYELESKASIVPRVILAEPLPKLSAAVAEEGLHGADSSICRDIDGQWFVNYLHAAVGKTGVDWQLIERHKVSILGSLSKLNQHHILPKFGWSCRYHNVFCHWHRNDPGFSDHYRIERVDEHSSIELLRETTERLS</sequence>
<evidence type="ECO:0008006" key="3">
    <source>
        <dbReference type="Google" id="ProtNLM"/>
    </source>
</evidence>
<comment type="caution">
    <text evidence="1">The sequence shown here is derived from an EMBL/GenBank/DDBJ whole genome shotgun (WGS) entry which is preliminary data.</text>
</comment>
<evidence type="ECO:0000313" key="1">
    <source>
        <dbReference type="EMBL" id="MDM4018242.1"/>
    </source>
</evidence>
<dbReference type="Proteomes" id="UP001239462">
    <property type="component" value="Unassembled WGS sequence"/>
</dbReference>
<evidence type="ECO:0000313" key="2">
    <source>
        <dbReference type="Proteomes" id="UP001239462"/>
    </source>
</evidence>
<proteinExistence type="predicted"/>
<protein>
    <recommendedName>
        <fullName evidence="3">Guanylate cyclase domain-containing protein</fullName>
    </recommendedName>
</protein>
<reference evidence="1 2" key="1">
    <citation type="submission" date="2023-06" db="EMBL/GenBank/DDBJ databases">
        <title>Roseiconus lacunae JC819 isolated from Gulf of Mannar region, Tamil Nadu.</title>
        <authorList>
            <person name="Pk S."/>
            <person name="Ch S."/>
            <person name="Ch V.R."/>
        </authorList>
    </citation>
    <scope>NUCLEOTIDE SEQUENCE [LARGE SCALE GENOMIC DNA]</scope>
    <source>
        <strain evidence="1 2">JC819</strain>
    </source>
</reference>
<gene>
    <name evidence="1" type="ORF">QTN89_22520</name>
</gene>
<keyword evidence="2" id="KW-1185">Reference proteome</keyword>
<organism evidence="1 2">
    <name type="scientific">Roseiconus lacunae</name>
    <dbReference type="NCBI Taxonomy" id="2605694"/>
    <lineage>
        <taxon>Bacteria</taxon>
        <taxon>Pseudomonadati</taxon>
        <taxon>Planctomycetota</taxon>
        <taxon>Planctomycetia</taxon>
        <taxon>Pirellulales</taxon>
        <taxon>Pirellulaceae</taxon>
        <taxon>Roseiconus</taxon>
    </lineage>
</organism>
<dbReference type="EMBL" id="JASZZN010000020">
    <property type="protein sequence ID" value="MDM4018242.1"/>
    <property type="molecule type" value="Genomic_DNA"/>
</dbReference>
<name>A0ABT7PP30_9BACT</name>
<accession>A0ABT7PP30</accession>